<comment type="caution">
    <text evidence="3">The sequence shown here is derived from an EMBL/GenBank/DDBJ whole genome shotgun (WGS) entry which is preliminary data.</text>
</comment>
<dbReference type="Proteomes" id="UP000710815">
    <property type="component" value="Unassembled WGS sequence"/>
</dbReference>
<gene>
    <name evidence="3" type="ORF">JS533_012255</name>
</gene>
<feature type="signal peptide" evidence="2">
    <location>
        <begin position="1"/>
        <end position="33"/>
    </location>
</feature>
<reference evidence="3 4" key="2">
    <citation type="journal article" date="2021" name="Syst. Appl. Microbiol.">
        <title>Phylogenetic classification of ten novel species belonging to the genus Bifidobacterium comprising B. phasiani sp. nov., B. pongonis sp. nov., B. saguinibicoloris sp. nov., B. colobi sp. nov., B. simiiventris sp. nov., B. santillanense sp. nov., B. miconis sp. nov., B. amazonense sp. nov., B. pluvialisilvae sp. nov., and B. miconisargentati sp. nov.</title>
        <authorList>
            <person name="Lugli G.A."/>
            <person name="Calvete-Torre I."/>
            <person name="Alessandri G."/>
            <person name="Milani C."/>
            <person name="Turroni F."/>
            <person name="Laiolo P."/>
            <person name="Ossiprandi M.C."/>
            <person name="Margolles A."/>
            <person name="Ruiz L."/>
            <person name="Ventura M."/>
        </authorList>
    </citation>
    <scope>NUCLEOTIDE SEQUENCE [LARGE SCALE GENOMIC DNA]</scope>
    <source>
        <strain evidence="3 4">MA1</strain>
    </source>
</reference>
<dbReference type="Pfam" id="PF09479">
    <property type="entry name" value="Flg_new"/>
    <property type="match status" value="2"/>
</dbReference>
<dbReference type="Gene3D" id="2.60.40.4270">
    <property type="entry name" value="Listeria-Bacteroides repeat domain"/>
    <property type="match status" value="2"/>
</dbReference>
<keyword evidence="4" id="KW-1185">Reference proteome</keyword>
<organism evidence="3 4">
    <name type="scientific">Bifidobacterium amazonense</name>
    <dbReference type="NCBI Taxonomy" id="2809027"/>
    <lineage>
        <taxon>Bacteria</taxon>
        <taxon>Bacillati</taxon>
        <taxon>Actinomycetota</taxon>
        <taxon>Actinomycetes</taxon>
        <taxon>Bifidobacteriales</taxon>
        <taxon>Bifidobacteriaceae</taxon>
        <taxon>Bifidobacterium</taxon>
    </lineage>
</organism>
<evidence type="ECO:0000256" key="1">
    <source>
        <dbReference type="ARBA" id="ARBA00004196"/>
    </source>
</evidence>
<feature type="non-terminal residue" evidence="3">
    <location>
        <position position="660"/>
    </location>
</feature>
<accession>A0ABS9VYA4</accession>
<dbReference type="InterPro" id="IPR013378">
    <property type="entry name" value="InlB-like_B-rpt"/>
</dbReference>
<dbReference type="RefSeq" id="WP_241514968.1">
    <property type="nucleotide sequence ID" value="NZ_JAFEJT020000074.1"/>
</dbReference>
<dbReference type="InterPro" id="IPR042229">
    <property type="entry name" value="Listeria/Bacterioides_rpt_sf"/>
</dbReference>
<keyword evidence="2" id="KW-0732">Signal</keyword>
<proteinExistence type="predicted"/>
<name>A0ABS9VYA4_9BIFI</name>
<evidence type="ECO:0000313" key="4">
    <source>
        <dbReference type="Proteomes" id="UP000710815"/>
    </source>
</evidence>
<evidence type="ECO:0000256" key="2">
    <source>
        <dbReference type="SAM" id="SignalP"/>
    </source>
</evidence>
<protein>
    <submittedName>
        <fullName evidence="3">InlB B-repeat-containing protein</fullName>
    </submittedName>
</protein>
<comment type="subcellular location">
    <subcellularLocation>
        <location evidence="1">Cell envelope</location>
    </subcellularLocation>
</comment>
<dbReference type="EMBL" id="JAFEJT020000074">
    <property type="protein sequence ID" value="MCH9277027.1"/>
    <property type="molecule type" value="Genomic_DNA"/>
</dbReference>
<reference evidence="3 4" key="1">
    <citation type="journal article" date="2021" name="Environ. Microbiol.">
        <title>Genetic insights into the dark matter of the mammalian gut microbiota through targeted genome reconstruction.</title>
        <authorList>
            <person name="Lugli G.A."/>
            <person name="Alessandri G."/>
            <person name="Milani C."/>
            <person name="Viappiani A."/>
            <person name="Fontana F."/>
            <person name="Tarracchini C."/>
            <person name="Mancabelli L."/>
            <person name="Argentini C."/>
            <person name="Ruiz L."/>
            <person name="Margolles A."/>
            <person name="van Sinderen D."/>
            <person name="Turroni F."/>
            <person name="Ventura M."/>
        </authorList>
    </citation>
    <scope>NUCLEOTIDE SEQUENCE [LARGE SCALE GENOMIC DNA]</scope>
    <source>
        <strain evidence="3 4">MA1</strain>
    </source>
</reference>
<evidence type="ECO:0000313" key="3">
    <source>
        <dbReference type="EMBL" id="MCH9277027.1"/>
    </source>
</evidence>
<sequence length="660" mass="71901">MTGNNKVWRAPLAGLASVAMLATMGVAAGTANATTAQAAKYNFTVTLNAGDSRQGSLPGGARTLEVKSSSVTDLQDGQFDTLYTNTAYKVTANNAQSTFTGWYLSPDDGAEKFDFANTYLNKDITLYAHYADQDDLVKISWDGTQAQGVYNGAVNATFATNSSIEVSKKDKKIAKWEIPGDVPNSQIVTSWKIDNQSTNATQVSDPVTFDQLATDFTGKLVYANGTENDIQLVAANVDPAVKVTFKGTDGTVFEKKDYAYTSKVTFPNGYNPSKHTRVTEWTDQTGKKLSGFDTVGQAKAPAWTYTAAAWQDAYLVTFLSEVEGDWTSVVDQQVVDNGKAPTAPTTPTRNDGYTFAGWSTTKGYGQKTVDLSSLKIGADTALYAQWTTDKATVTYYYQYANKKTSKDYASGDTFTLPTATRDGWKLIGWYKDGSNVKAEYEWLKVKKTVDGKTENVWAKVDSGFAKTHALDAAGNPTASYEDAFSAQALLSQYDNYKLPENAQLQITAAGDLQYLDQRKVETAPGKYQTISKWTDVPSNFYAAWEKADGNQLAPEEQAVDTSDEGEVVDTTNNYTAASKAAYAKAFKAYLAHKAQLGPKDEDLTSDEAATLLKELQAAQDLLVQTAPVEVVRLKNGAKHVYSTDEHEQTVLKRNGWKVEG</sequence>
<feature type="chain" id="PRO_5045721042" evidence="2">
    <location>
        <begin position="34"/>
        <end position="660"/>
    </location>
</feature>